<dbReference type="EMBL" id="QYCN01000002">
    <property type="protein sequence ID" value="RIY13853.1"/>
    <property type="molecule type" value="Genomic_DNA"/>
</dbReference>
<dbReference type="PANTHER" id="PTHR10938:SF0">
    <property type="entry name" value="TRANSLATION INITIATION FACTOR IF-3, MITOCHONDRIAL"/>
    <property type="match status" value="1"/>
</dbReference>
<reference evidence="10 11" key="2">
    <citation type="submission" date="2019-01" db="EMBL/GenBank/DDBJ databases">
        <title>Hymenobacter humicola sp. nov., isolated from soils in Antarctica.</title>
        <authorList>
            <person name="Sedlacek I."/>
            <person name="Holochova P."/>
            <person name="Kralova S."/>
            <person name="Pantucek R."/>
            <person name="Stankova E."/>
            <person name="Vrbovska V."/>
            <person name="Kristofova L."/>
            <person name="Svec P."/>
            <person name="Busse H.-J."/>
        </authorList>
    </citation>
    <scope>NUCLEOTIDE SEQUENCE [LARGE SCALE GENOMIC DNA]</scope>
    <source>
        <strain evidence="10 11">CCM 8852</strain>
    </source>
</reference>
<reference evidence="10 11" key="1">
    <citation type="submission" date="2018-09" db="EMBL/GenBank/DDBJ databases">
        <authorList>
            <person name="Zeman M."/>
            <person name="Pardy F."/>
        </authorList>
    </citation>
    <scope>NUCLEOTIDE SEQUENCE [LARGE SCALE GENOMIC DNA]</scope>
    <source>
        <strain evidence="10 11">CCM 8852</strain>
    </source>
</reference>
<evidence type="ECO:0000256" key="2">
    <source>
        <dbReference type="ARBA" id="ARBA00022540"/>
    </source>
</evidence>
<comment type="caution">
    <text evidence="10">The sequence shown here is derived from an EMBL/GenBank/DDBJ whole genome shotgun (WGS) entry which is preliminary data.</text>
</comment>
<evidence type="ECO:0000259" key="8">
    <source>
        <dbReference type="Pfam" id="PF00707"/>
    </source>
</evidence>
<feature type="compositionally biased region" description="Low complexity" evidence="7">
    <location>
        <begin position="211"/>
        <end position="220"/>
    </location>
</feature>
<dbReference type="InterPro" id="IPR019814">
    <property type="entry name" value="Translation_initiation_fac_3_N"/>
</dbReference>
<dbReference type="SUPFAM" id="SSF55200">
    <property type="entry name" value="Translation initiation factor IF3, C-terminal domain"/>
    <property type="match status" value="1"/>
</dbReference>
<feature type="domain" description="Translation initiation factor 3 N-terminal" evidence="9">
    <location>
        <begin position="20"/>
        <end position="87"/>
    </location>
</feature>
<dbReference type="InterPro" id="IPR001288">
    <property type="entry name" value="Translation_initiation_fac_3"/>
</dbReference>
<dbReference type="Gene3D" id="3.10.20.80">
    <property type="entry name" value="Translation initiation factor 3 (IF-3), N-terminal domain"/>
    <property type="match status" value="1"/>
</dbReference>
<dbReference type="InterPro" id="IPR019813">
    <property type="entry name" value="Translation_initiation_fac3_CS"/>
</dbReference>
<evidence type="ECO:0000256" key="3">
    <source>
        <dbReference type="ARBA" id="ARBA00022917"/>
    </source>
</evidence>
<evidence type="ECO:0000256" key="4">
    <source>
        <dbReference type="HAMAP-Rule" id="MF_00080"/>
    </source>
</evidence>
<dbReference type="NCBIfam" id="TIGR00168">
    <property type="entry name" value="infC"/>
    <property type="match status" value="1"/>
</dbReference>
<feature type="domain" description="Translation initiation factor 3 C-terminal" evidence="8">
    <location>
        <begin position="95"/>
        <end position="180"/>
    </location>
</feature>
<dbReference type="GO" id="GO:0043022">
    <property type="term" value="F:ribosome binding"/>
    <property type="evidence" value="ECO:0007669"/>
    <property type="project" value="UniProtKB-ARBA"/>
</dbReference>
<dbReference type="Gene3D" id="3.30.110.10">
    <property type="entry name" value="Translation initiation factor 3 (IF-3), C-terminal domain"/>
    <property type="match status" value="1"/>
</dbReference>
<gene>
    <name evidence="4" type="primary">infC</name>
    <name evidence="10" type="ORF">D0T11_01875</name>
</gene>
<dbReference type="OrthoDB" id="9806014at2"/>
<dbReference type="GO" id="GO:0032790">
    <property type="term" value="P:ribosome disassembly"/>
    <property type="evidence" value="ECO:0007669"/>
    <property type="project" value="TreeGrafter"/>
</dbReference>
<evidence type="ECO:0000259" key="9">
    <source>
        <dbReference type="Pfam" id="PF05198"/>
    </source>
</evidence>
<feature type="compositionally biased region" description="Basic and acidic residues" evidence="7">
    <location>
        <begin position="221"/>
        <end position="232"/>
    </location>
</feature>
<dbReference type="Pfam" id="PF05198">
    <property type="entry name" value="IF3_N"/>
    <property type="match status" value="1"/>
</dbReference>
<dbReference type="GO" id="GO:0005829">
    <property type="term" value="C:cytosol"/>
    <property type="evidence" value="ECO:0007669"/>
    <property type="project" value="TreeGrafter"/>
</dbReference>
<evidence type="ECO:0000256" key="5">
    <source>
        <dbReference type="NCBIfam" id="TIGR00168"/>
    </source>
</evidence>
<name>A0A418R8P1_9BACT</name>
<dbReference type="Pfam" id="PF00707">
    <property type="entry name" value="IF3_C"/>
    <property type="match status" value="1"/>
</dbReference>
<organism evidence="10 11">
    <name type="scientific">Hymenobacter rubripertinctus</name>
    <dbReference type="NCBI Taxonomy" id="2029981"/>
    <lineage>
        <taxon>Bacteria</taxon>
        <taxon>Pseudomonadati</taxon>
        <taxon>Bacteroidota</taxon>
        <taxon>Cytophagia</taxon>
        <taxon>Cytophagales</taxon>
        <taxon>Hymenobacteraceae</taxon>
        <taxon>Hymenobacter</taxon>
    </lineage>
</organism>
<dbReference type="SUPFAM" id="SSF54364">
    <property type="entry name" value="Translation initiation factor IF3, N-terminal domain"/>
    <property type="match status" value="1"/>
</dbReference>
<dbReference type="PANTHER" id="PTHR10938">
    <property type="entry name" value="TRANSLATION INITIATION FACTOR IF-3"/>
    <property type="match status" value="1"/>
</dbReference>
<evidence type="ECO:0000313" key="11">
    <source>
        <dbReference type="Proteomes" id="UP000284250"/>
    </source>
</evidence>
<comment type="function">
    <text evidence="4 6">IF-3 binds to the 30S ribosomal subunit and shifts the equilibrium between 70S ribosomes and their 50S and 30S subunits in favor of the free subunits, thus enhancing the availability of 30S subunits on which protein synthesis initiation begins.</text>
</comment>
<dbReference type="FunFam" id="3.10.20.80:FF:000001">
    <property type="entry name" value="Translation initiation factor IF-3"/>
    <property type="match status" value="1"/>
</dbReference>
<dbReference type="HAMAP" id="MF_00080">
    <property type="entry name" value="IF_3"/>
    <property type="match status" value="1"/>
</dbReference>
<dbReference type="InterPro" id="IPR036788">
    <property type="entry name" value="T_IF-3_C_sf"/>
</dbReference>
<dbReference type="InterPro" id="IPR019815">
    <property type="entry name" value="Translation_initiation_fac_3_C"/>
</dbReference>
<evidence type="ECO:0000313" key="10">
    <source>
        <dbReference type="EMBL" id="RIY13853.1"/>
    </source>
</evidence>
<dbReference type="AlphaFoldDB" id="A0A418R8P1"/>
<dbReference type="GO" id="GO:0003743">
    <property type="term" value="F:translation initiation factor activity"/>
    <property type="evidence" value="ECO:0007669"/>
    <property type="project" value="UniProtKB-UniRule"/>
</dbReference>
<feature type="compositionally biased region" description="Basic and acidic residues" evidence="7">
    <location>
        <begin position="189"/>
        <end position="210"/>
    </location>
</feature>
<dbReference type="GO" id="GO:0016020">
    <property type="term" value="C:membrane"/>
    <property type="evidence" value="ECO:0007669"/>
    <property type="project" value="TreeGrafter"/>
</dbReference>
<keyword evidence="3 4" id="KW-0648">Protein biosynthesis</keyword>
<comment type="subcellular location">
    <subcellularLocation>
        <location evidence="4 6">Cytoplasm</location>
    </subcellularLocation>
</comment>
<feature type="region of interest" description="Disordered" evidence="7">
    <location>
        <begin position="187"/>
        <end position="238"/>
    </location>
</feature>
<dbReference type="PROSITE" id="PS00938">
    <property type="entry name" value="IF3"/>
    <property type="match status" value="1"/>
</dbReference>
<keyword evidence="4" id="KW-0963">Cytoplasm</keyword>
<keyword evidence="2 4" id="KW-0396">Initiation factor</keyword>
<dbReference type="InterPro" id="IPR036787">
    <property type="entry name" value="T_IF-3_N_sf"/>
</dbReference>
<dbReference type="FunFam" id="3.30.110.10:FF:000001">
    <property type="entry name" value="Translation initiation factor IF-3"/>
    <property type="match status" value="1"/>
</dbReference>
<proteinExistence type="inferred from homology"/>
<protein>
    <recommendedName>
        <fullName evidence="4 5">Translation initiation factor IF-3</fullName>
    </recommendedName>
</protein>
<keyword evidence="11" id="KW-1185">Reference proteome</keyword>
<evidence type="ECO:0000256" key="1">
    <source>
        <dbReference type="ARBA" id="ARBA00005439"/>
    </source>
</evidence>
<comment type="subunit">
    <text evidence="4 6">Monomer.</text>
</comment>
<sequence length="238" mass="26745">MATPNRRYIPRAQVEEPFKINHKITAREVRLVGDNVEQGIYPTDQARRMAQDQNLDLVEISPTASPPVCRVIDYSKFKYEQKKKTRELKAKQTKVVIKEIRFGPNTDDHDFAFKLKHAQEFLKEGAKIKAYVHFVGRSIVFKERGEILLLKFAQALEDLGKVEQLPKLEGKRMFLYLAPKVIAPPKKVAPKEADKAKPADKAKAADKAASADKAAPADQAAPKEKEVMEAKPADNAAE</sequence>
<accession>A0A418R8P1</accession>
<evidence type="ECO:0000256" key="6">
    <source>
        <dbReference type="RuleBase" id="RU000646"/>
    </source>
</evidence>
<comment type="similarity">
    <text evidence="1 4 6">Belongs to the IF-3 family.</text>
</comment>
<dbReference type="Proteomes" id="UP000284250">
    <property type="component" value="Unassembled WGS sequence"/>
</dbReference>
<evidence type="ECO:0000256" key="7">
    <source>
        <dbReference type="SAM" id="MobiDB-lite"/>
    </source>
</evidence>